<keyword evidence="2" id="KW-1185">Reference proteome</keyword>
<name>A0AAV6I0R6_9ERIC</name>
<organism evidence="1 2">
    <name type="scientific">Rhododendron griersonianum</name>
    <dbReference type="NCBI Taxonomy" id="479676"/>
    <lineage>
        <taxon>Eukaryota</taxon>
        <taxon>Viridiplantae</taxon>
        <taxon>Streptophyta</taxon>
        <taxon>Embryophyta</taxon>
        <taxon>Tracheophyta</taxon>
        <taxon>Spermatophyta</taxon>
        <taxon>Magnoliopsida</taxon>
        <taxon>eudicotyledons</taxon>
        <taxon>Gunneridae</taxon>
        <taxon>Pentapetalae</taxon>
        <taxon>asterids</taxon>
        <taxon>Ericales</taxon>
        <taxon>Ericaceae</taxon>
        <taxon>Ericoideae</taxon>
        <taxon>Rhodoreae</taxon>
        <taxon>Rhododendron</taxon>
    </lineage>
</organism>
<protein>
    <submittedName>
        <fullName evidence="1">Uncharacterized protein</fullName>
    </submittedName>
</protein>
<reference evidence="1" key="1">
    <citation type="submission" date="2020-08" db="EMBL/GenBank/DDBJ databases">
        <title>Plant Genome Project.</title>
        <authorList>
            <person name="Zhang R.-G."/>
        </authorList>
    </citation>
    <scope>NUCLEOTIDE SEQUENCE</scope>
    <source>
        <strain evidence="1">WSP0</strain>
        <tissue evidence="1">Leaf</tissue>
    </source>
</reference>
<sequence length="99" mass="11519">MGVREPLVVAGGGGGGRERENRCWWRSMAVREPLVVVGTEEWILCYCESGEETERRKQIYPFFYKEKNMKCPNYPQSQVFCQIFSHLLSIGPNWSKKQT</sequence>
<comment type="caution">
    <text evidence="1">The sequence shown here is derived from an EMBL/GenBank/DDBJ whole genome shotgun (WGS) entry which is preliminary data.</text>
</comment>
<gene>
    <name evidence="1" type="ORF">RHGRI_034460</name>
</gene>
<evidence type="ECO:0000313" key="2">
    <source>
        <dbReference type="Proteomes" id="UP000823749"/>
    </source>
</evidence>
<proteinExistence type="predicted"/>
<dbReference type="Proteomes" id="UP000823749">
    <property type="component" value="Chromosome 12"/>
</dbReference>
<dbReference type="EMBL" id="JACTNZ010000012">
    <property type="protein sequence ID" value="KAG5522281.1"/>
    <property type="molecule type" value="Genomic_DNA"/>
</dbReference>
<evidence type="ECO:0000313" key="1">
    <source>
        <dbReference type="EMBL" id="KAG5522281.1"/>
    </source>
</evidence>
<dbReference type="AlphaFoldDB" id="A0AAV6I0R6"/>
<accession>A0AAV6I0R6</accession>